<feature type="non-terminal residue" evidence="1">
    <location>
        <position position="1"/>
    </location>
</feature>
<comment type="caution">
    <text evidence="1">The sequence shown here is derived from an EMBL/GenBank/DDBJ whole genome shotgun (WGS) entry which is preliminary data.</text>
</comment>
<sequence length="54" mass="6213">IKLVKMNSNNEYISDINCSDNNEPYDTNEDSIQESSTNKIQIRLIQTKKKLAPI</sequence>
<evidence type="ECO:0000313" key="2">
    <source>
        <dbReference type="Proteomes" id="UP000789920"/>
    </source>
</evidence>
<dbReference type="Proteomes" id="UP000789920">
    <property type="component" value="Unassembled WGS sequence"/>
</dbReference>
<gene>
    <name evidence="1" type="ORF">RPERSI_LOCUS10954</name>
</gene>
<proteinExistence type="predicted"/>
<accession>A0ACA9PPL4</accession>
<name>A0ACA9PPL4_9GLOM</name>
<organism evidence="1 2">
    <name type="scientific">Racocetra persica</name>
    <dbReference type="NCBI Taxonomy" id="160502"/>
    <lineage>
        <taxon>Eukaryota</taxon>
        <taxon>Fungi</taxon>
        <taxon>Fungi incertae sedis</taxon>
        <taxon>Mucoromycota</taxon>
        <taxon>Glomeromycotina</taxon>
        <taxon>Glomeromycetes</taxon>
        <taxon>Diversisporales</taxon>
        <taxon>Gigasporaceae</taxon>
        <taxon>Racocetra</taxon>
    </lineage>
</organism>
<reference evidence="1" key="1">
    <citation type="submission" date="2021-06" db="EMBL/GenBank/DDBJ databases">
        <authorList>
            <person name="Kallberg Y."/>
            <person name="Tangrot J."/>
            <person name="Rosling A."/>
        </authorList>
    </citation>
    <scope>NUCLEOTIDE SEQUENCE</scope>
    <source>
        <strain evidence="1">MA461A</strain>
    </source>
</reference>
<evidence type="ECO:0000313" key="1">
    <source>
        <dbReference type="EMBL" id="CAG8716758.1"/>
    </source>
</evidence>
<protein>
    <submittedName>
        <fullName evidence="1">37069_t:CDS:1</fullName>
    </submittedName>
</protein>
<keyword evidence="2" id="KW-1185">Reference proteome</keyword>
<dbReference type="EMBL" id="CAJVQC010022163">
    <property type="protein sequence ID" value="CAG8716758.1"/>
    <property type="molecule type" value="Genomic_DNA"/>
</dbReference>